<accession>A0A931BR43</accession>
<dbReference type="AlphaFoldDB" id="A0A931BR43"/>
<gene>
    <name evidence="2" type="ORF">I2H38_14030</name>
</gene>
<dbReference type="EMBL" id="JADQDO010000006">
    <property type="protein sequence ID" value="MBF9234493.1"/>
    <property type="molecule type" value="Genomic_DNA"/>
</dbReference>
<dbReference type="Gene3D" id="3.40.710.10">
    <property type="entry name" value="DD-peptidase/beta-lactamase superfamily"/>
    <property type="match status" value="1"/>
</dbReference>
<dbReference type="Proteomes" id="UP000599312">
    <property type="component" value="Unassembled WGS sequence"/>
</dbReference>
<organism evidence="2 3">
    <name type="scientific">Microvirga alba</name>
    <dbReference type="NCBI Taxonomy" id="2791025"/>
    <lineage>
        <taxon>Bacteria</taxon>
        <taxon>Pseudomonadati</taxon>
        <taxon>Pseudomonadota</taxon>
        <taxon>Alphaproteobacteria</taxon>
        <taxon>Hyphomicrobiales</taxon>
        <taxon>Methylobacteriaceae</taxon>
        <taxon>Microvirga</taxon>
    </lineage>
</organism>
<evidence type="ECO:0000313" key="3">
    <source>
        <dbReference type="Proteomes" id="UP000599312"/>
    </source>
</evidence>
<dbReference type="SUPFAM" id="SSF56601">
    <property type="entry name" value="beta-lactamase/transpeptidase-like"/>
    <property type="match status" value="1"/>
</dbReference>
<proteinExistence type="predicted"/>
<sequence>MDAAPSSLHWSAAAEAASRITDAWKRGGDPGGAVVVFDQNEIRVEAAGGLESLATGAPFSADSVVRYASITKHILAAMTLRHEDKIGLEDRLGAHLPFLRAPMADVTVGRALDMTGGLPDVRDTLSLLGISVHTATEAQPILDFLGDLAEVNFPAGHEISYSNTGYRLVETALQNKGLLFDELVQEHISKPLGIDIRAPELWFDPVRGLVPGYWKSEQGWQLGTAGLHLSASGSLTGSARHLAIWLQTVLGDRGPGANVLKRLSAPRTLADGRETQYGLGLAWSRLGDRRLVGHGGSHAGYKAYFLLDPQNHAGVVIVSNREDTAPSGLALQVMAALLGESLPKRSARIPDGLYATESGPFWLEMKDGVATFLGAGDTLYEAEDGWSVSLSAHMPMRLRWTGEAIEGEIGHAARRFVPVKADDCLSRVQGHWTCPAYHSAFDIKGDRFEIGVGPARMSAPLTSLGNNRLLMDGKDGPWTKRSSLVFDGDKVGVFLNRSRLLQFERTI</sequence>
<reference evidence="2" key="1">
    <citation type="submission" date="2020-11" db="EMBL/GenBank/DDBJ databases">
        <authorList>
            <person name="Kim M.K."/>
        </authorList>
    </citation>
    <scope>NUCLEOTIDE SEQUENCE</scope>
    <source>
        <strain evidence="2">BT350</strain>
    </source>
</reference>
<evidence type="ECO:0000313" key="2">
    <source>
        <dbReference type="EMBL" id="MBF9234493.1"/>
    </source>
</evidence>
<dbReference type="InterPro" id="IPR050491">
    <property type="entry name" value="AmpC-like"/>
</dbReference>
<dbReference type="RefSeq" id="WP_196272475.1">
    <property type="nucleotide sequence ID" value="NZ_JADQDO010000006.1"/>
</dbReference>
<evidence type="ECO:0000259" key="1">
    <source>
        <dbReference type="Pfam" id="PF00144"/>
    </source>
</evidence>
<dbReference type="InterPro" id="IPR001466">
    <property type="entry name" value="Beta-lactam-related"/>
</dbReference>
<dbReference type="Pfam" id="PF00144">
    <property type="entry name" value="Beta-lactamase"/>
    <property type="match status" value="1"/>
</dbReference>
<dbReference type="InterPro" id="IPR012338">
    <property type="entry name" value="Beta-lactam/transpept-like"/>
</dbReference>
<feature type="domain" description="Beta-lactamase-related" evidence="1">
    <location>
        <begin position="18"/>
        <end position="328"/>
    </location>
</feature>
<comment type="caution">
    <text evidence="2">The sequence shown here is derived from an EMBL/GenBank/DDBJ whole genome shotgun (WGS) entry which is preliminary data.</text>
</comment>
<dbReference type="PANTHER" id="PTHR46825">
    <property type="entry name" value="D-ALANYL-D-ALANINE-CARBOXYPEPTIDASE/ENDOPEPTIDASE AMPH"/>
    <property type="match status" value="1"/>
</dbReference>
<keyword evidence="3" id="KW-1185">Reference proteome</keyword>
<name>A0A931BR43_9HYPH</name>
<dbReference type="PANTHER" id="PTHR46825:SF9">
    <property type="entry name" value="BETA-LACTAMASE-RELATED DOMAIN-CONTAINING PROTEIN"/>
    <property type="match status" value="1"/>
</dbReference>
<protein>
    <submittedName>
        <fullName evidence="2">Beta-lactamase family protein</fullName>
    </submittedName>
</protein>